<gene>
    <name evidence="1" type="ORF">LTRI10_LOCUS20505</name>
</gene>
<dbReference type="EMBL" id="OZ034816">
    <property type="protein sequence ID" value="CAL1378957.1"/>
    <property type="molecule type" value="Genomic_DNA"/>
</dbReference>
<evidence type="ECO:0000313" key="1">
    <source>
        <dbReference type="EMBL" id="CAL1378957.1"/>
    </source>
</evidence>
<reference evidence="1 2" key="1">
    <citation type="submission" date="2024-04" db="EMBL/GenBank/DDBJ databases">
        <authorList>
            <person name="Fracassetti M."/>
        </authorList>
    </citation>
    <scope>NUCLEOTIDE SEQUENCE [LARGE SCALE GENOMIC DNA]</scope>
</reference>
<keyword evidence="2" id="KW-1185">Reference proteome</keyword>
<dbReference type="AlphaFoldDB" id="A0AAV2DZH3"/>
<sequence>MLRHCNLSIRQSPLELGAIVACRSLHPLPVVLSVRRLRSLRSSPVNLSAPCLSISLPSSSNLGNRCRLNLSVSVTHRRLRRQLAVIFLERKEEMKTLFSLRVEEHVQGGFFGENEEGRKRRKVEKGKN</sequence>
<accession>A0AAV2DZH3</accession>
<protein>
    <submittedName>
        <fullName evidence="1">Uncharacterized protein</fullName>
    </submittedName>
</protein>
<evidence type="ECO:0000313" key="2">
    <source>
        <dbReference type="Proteomes" id="UP001497516"/>
    </source>
</evidence>
<organism evidence="1 2">
    <name type="scientific">Linum trigynum</name>
    <dbReference type="NCBI Taxonomy" id="586398"/>
    <lineage>
        <taxon>Eukaryota</taxon>
        <taxon>Viridiplantae</taxon>
        <taxon>Streptophyta</taxon>
        <taxon>Embryophyta</taxon>
        <taxon>Tracheophyta</taxon>
        <taxon>Spermatophyta</taxon>
        <taxon>Magnoliopsida</taxon>
        <taxon>eudicotyledons</taxon>
        <taxon>Gunneridae</taxon>
        <taxon>Pentapetalae</taxon>
        <taxon>rosids</taxon>
        <taxon>fabids</taxon>
        <taxon>Malpighiales</taxon>
        <taxon>Linaceae</taxon>
        <taxon>Linum</taxon>
    </lineage>
</organism>
<dbReference type="Proteomes" id="UP001497516">
    <property type="component" value="Chromosome 3"/>
</dbReference>
<name>A0AAV2DZH3_9ROSI</name>
<proteinExistence type="predicted"/>